<keyword evidence="2" id="KW-0285">Flavoprotein</keyword>
<dbReference type="PANTHER" id="PTHR33798">
    <property type="entry name" value="FLAVOPROTEIN OXYGENASE"/>
    <property type="match status" value="1"/>
</dbReference>
<evidence type="ECO:0000256" key="2">
    <source>
        <dbReference type="ARBA" id="ARBA00022630"/>
    </source>
</evidence>
<comment type="cofactor">
    <cofactor evidence="1">
        <name>FMN</name>
        <dbReference type="ChEBI" id="CHEBI:58210"/>
    </cofactor>
</comment>
<dbReference type="AlphaFoldDB" id="A0A6J6DEA7"/>
<dbReference type="InterPro" id="IPR012349">
    <property type="entry name" value="Split_barrel_FMN-bd"/>
</dbReference>
<evidence type="ECO:0000256" key="3">
    <source>
        <dbReference type="ARBA" id="ARBA00022643"/>
    </source>
</evidence>
<accession>A0A6J6DEA7</accession>
<dbReference type="Gene3D" id="2.30.110.10">
    <property type="entry name" value="Electron Transport, Fmn-binding Protein, Chain A"/>
    <property type="match status" value="1"/>
</dbReference>
<dbReference type="EMBL" id="CAEZTK010000008">
    <property type="protein sequence ID" value="CAB4561505.1"/>
    <property type="molecule type" value="Genomic_DNA"/>
</dbReference>
<dbReference type="SUPFAM" id="SSF50475">
    <property type="entry name" value="FMN-binding split barrel"/>
    <property type="match status" value="1"/>
</dbReference>
<dbReference type="PANTHER" id="PTHR33798:SF5">
    <property type="entry name" value="FLAVIN REDUCTASE LIKE DOMAIN-CONTAINING PROTEIN"/>
    <property type="match status" value="1"/>
</dbReference>
<evidence type="ECO:0000259" key="5">
    <source>
        <dbReference type="SMART" id="SM00903"/>
    </source>
</evidence>
<dbReference type="Pfam" id="PF01613">
    <property type="entry name" value="Flavin_Reduct"/>
    <property type="match status" value="1"/>
</dbReference>
<evidence type="ECO:0000256" key="4">
    <source>
        <dbReference type="ARBA" id="ARBA00038054"/>
    </source>
</evidence>
<organism evidence="6">
    <name type="scientific">freshwater metagenome</name>
    <dbReference type="NCBI Taxonomy" id="449393"/>
    <lineage>
        <taxon>unclassified sequences</taxon>
        <taxon>metagenomes</taxon>
        <taxon>ecological metagenomes</taxon>
    </lineage>
</organism>
<sequence length="206" mass="22483">MEIDLGPLSEGQTYALLTQTIIPRPIAWALTDNSLQGDAQWNLAPFSFFNGIASDPPMVMFSIGSWDVSGKSKDTLVNLRKKPAFTIGIANQNQIKQVQQTATSLDHGVSETTEFGISVHSWDWPTPLIDGCGINFACTLSKEVKVDESSQILVFAKITKIWVADHAVSRDSKDRIVIDPEKIDPLLRLGAGKYGSLGSVIPMPQV</sequence>
<evidence type="ECO:0000256" key="1">
    <source>
        <dbReference type="ARBA" id="ARBA00001917"/>
    </source>
</evidence>
<feature type="domain" description="Flavin reductase like" evidence="5">
    <location>
        <begin position="19"/>
        <end position="173"/>
    </location>
</feature>
<dbReference type="SMART" id="SM00903">
    <property type="entry name" value="Flavin_Reduct"/>
    <property type="match status" value="1"/>
</dbReference>
<comment type="similarity">
    <text evidence="4">Belongs to the flavoredoxin family.</text>
</comment>
<proteinExistence type="inferred from homology"/>
<evidence type="ECO:0000313" key="6">
    <source>
        <dbReference type="EMBL" id="CAB4561505.1"/>
    </source>
</evidence>
<dbReference type="GO" id="GO:0010181">
    <property type="term" value="F:FMN binding"/>
    <property type="evidence" value="ECO:0007669"/>
    <property type="project" value="InterPro"/>
</dbReference>
<reference evidence="6" key="1">
    <citation type="submission" date="2020-05" db="EMBL/GenBank/DDBJ databases">
        <authorList>
            <person name="Chiriac C."/>
            <person name="Salcher M."/>
            <person name="Ghai R."/>
            <person name="Kavagutti S V."/>
        </authorList>
    </citation>
    <scope>NUCLEOTIDE SEQUENCE</scope>
</reference>
<gene>
    <name evidence="6" type="ORF">UFOPK1643_00208</name>
</gene>
<keyword evidence="3" id="KW-0288">FMN</keyword>
<protein>
    <submittedName>
        <fullName evidence="6">Unannotated protein</fullName>
    </submittedName>
</protein>
<dbReference type="InterPro" id="IPR002563">
    <property type="entry name" value="Flavin_Rdtase-like_dom"/>
</dbReference>
<name>A0A6J6DEA7_9ZZZZ</name>